<keyword evidence="8" id="KW-1185">Reference proteome</keyword>
<dbReference type="GO" id="GO:0009698">
    <property type="term" value="P:phenylpropanoid metabolic process"/>
    <property type="evidence" value="ECO:0007669"/>
    <property type="project" value="UniProtKB-ARBA"/>
</dbReference>
<dbReference type="InterPro" id="IPR045851">
    <property type="entry name" value="AMP-bd_C_sf"/>
</dbReference>
<dbReference type="GO" id="GO:0016207">
    <property type="term" value="F:4-coumarate-CoA ligase activity"/>
    <property type="evidence" value="ECO:0007669"/>
    <property type="project" value="UniProtKB-EC"/>
</dbReference>
<sequence length="1188" mass="130607">MASQQQQQYCCISHEFLSAASRNPSAVAVVHSASGIRTTGDPAGGRVPSSRPVHDGDKRFTYADLVAAVGSLSLRIRRVLDGGDDPEGLHGSRSASSTGDPNGVSCISGTPQIVGVHIAPSVEYIVAVLSILRCGEAFLPLDPLWPEERVLSVISSSRTCLVIRCPPISLCKSPQSDAVDWIFERSGCSVLYLSVEAGIGERFVHSDLVWPCERKIPRRFCYLMYTSGSTGKPKGVCGTEIGLLNRFWWMQKFFPLCSKDVLLFKTSISFIDHLQEFLSAILACALLVVPPLDDFKANPLCILKILKTYLISRLTSVPSLMRLIFPSLEMSEWMFIRKTLKVLVLSGETLSISLWKSLHELLPNTIILNLYGSTEVSGDCTYFDCRNLPKILETEAVSTVPIGIPITNCKIDLVGENQSPDEGEISVGGMCLFSGYFGEPLNGNHMKYEDTISLFRTGDFAKRLQSGDLVFLGRKDRTIKVNGQRVALEEIETTIREHPEVSDACVTTERSHGEISCLKAFFVMKVTCRPQGHISDTEHIEKLIASIRSWMVSKLPPAMLPGRYICTERLPVSATGKIDYTMLTSSLHAPKESRIEYANILSLEDPLKIIKEAFSNVLLVQEVSDYDDFFMMGGNSISAAHVAQKLGIDMRLLYVFPTPFKLLRALLDQENLHGIISIPPVSGKRARMLDDTPISPDRVTMDMQNSRLRLLGGSLQANTGERAHNHAEQISLNQPISRLGKNDVPLSNIDHVGVHCSSHASDVTNSASAHGDLLFSELGIPSVCSFGRCNKFMIGSRTELDNANKARCLTKIPRHTKGCLQERWKVFLKSCVDASPLIVYKDGSVSLFIGSHSHIFTCIDALSGFLRWEVILEGRIECSAATTGDFSQVVVGCYKGKIYFLDYMTGNISWTFQTDGEVKMQPIVDKERNLIWCGSHDHCLYALDYKKHYCVNKFACGGSIYGSPSIDLVRNMIYAASTSGRVNGISLEVLPFRMVWSYESGAPIFGSLSVVSSTGYVICCLVDGHVLALNSAGGVIWKVKIDGPIFAGPCISSALLYQVLICSRNGTVSSFDLEGGDILWQYHIGDPITASAYVDEQSVLESEPSDPCDRLVCVCSSSGGIHLLKVNSSARRLRDRQEAVPQISMVQEFAAIDLPGNIFSSPVMIGGRVFVGCRDNHLYCLDVVTRNH</sequence>
<comment type="catalytic activity">
    <reaction evidence="2">
        <text>(E)-4-coumarate + ATP + CoA = (E)-4-coumaroyl-CoA + AMP + diphosphate</text>
        <dbReference type="Rhea" id="RHEA:19641"/>
        <dbReference type="ChEBI" id="CHEBI:12876"/>
        <dbReference type="ChEBI" id="CHEBI:30616"/>
        <dbReference type="ChEBI" id="CHEBI:33019"/>
        <dbReference type="ChEBI" id="CHEBI:57287"/>
        <dbReference type="ChEBI" id="CHEBI:85008"/>
        <dbReference type="ChEBI" id="CHEBI:456215"/>
        <dbReference type="EC" id="6.2.1.12"/>
    </reaction>
    <physiologicalReaction direction="left-to-right" evidence="2">
        <dbReference type="Rhea" id="RHEA:19642"/>
    </physiologicalReaction>
</comment>
<dbReference type="CDD" id="cd05930">
    <property type="entry name" value="A_NRPS"/>
    <property type="match status" value="1"/>
</dbReference>
<dbReference type="InterPro" id="IPR000873">
    <property type="entry name" value="AMP-dep_synth/lig_dom"/>
</dbReference>
<feature type="domain" description="Pyrrolo-quinoline quinone repeat" evidence="6">
    <location>
        <begin position="828"/>
        <end position="1182"/>
    </location>
</feature>
<evidence type="ECO:0000313" key="7">
    <source>
        <dbReference type="EMBL" id="KAJ6809378.1"/>
    </source>
</evidence>
<evidence type="ECO:0000256" key="3">
    <source>
        <dbReference type="SAM" id="MobiDB-lite"/>
    </source>
</evidence>
<dbReference type="Gene3D" id="1.10.1200.10">
    <property type="entry name" value="ACP-like"/>
    <property type="match status" value="1"/>
</dbReference>
<dbReference type="Proteomes" id="UP001140949">
    <property type="component" value="Unassembled WGS sequence"/>
</dbReference>
<dbReference type="PROSITE" id="PS00455">
    <property type="entry name" value="AMP_BINDING"/>
    <property type="match status" value="1"/>
</dbReference>
<evidence type="ECO:0000313" key="8">
    <source>
        <dbReference type="Proteomes" id="UP001140949"/>
    </source>
</evidence>
<dbReference type="PROSITE" id="PS00012">
    <property type="entry name" value="PHOSPHOPANTETHEINE"/>
    <property type="match status" value="1"/>
</dbReference>
<dbReference type="InterPro" id="IPR018391">
    <property type="entry name" value="PQQ_b-propeller_rpt"/>
</dbReference>
<reference evidence="7" key="1">
    <citation type="journal article" date="2023" name="GigaByte">
        <title>Genome assembly of the bearded iris, Iris pallida Lam.</title>
        <authorList>
            <person name="Bruccoleri R.E."/>
            <person name="Oakeley E.J."/>
            <person name="Faust A.M.E."/>
            <person name="Altorfer M."/>
            <person name="Dessus-Babus S."/>
            <person name="Burckhardt D."/>
            <person name="Oertli M."/>
            <person name="Naumann U."/>
            <person name="Petersen F."/>
            <person name="Wong J."/>
        </authorList>
    </citation>
    <scope>NUCLEOTIDE SEQUENCE</scope>
    <source>
        <strain evidence="7">GSM-AAB239-AS_SAM_17_03QT</strain>
    </source>
</reference>
<gene>
    <name evidence="7" type="ORF">M6B38_160405</name>
</gene>
<dbReference type="Gene3D" id="3.30.300.30">
    <property type="match status" value="1"/>
</dbReference>
<dbReference type="InterPro" id="IPR036736">
    <property type="entry name" value="ACP-like_sf"/>
</dbReference>
<feature type="domain" description="AMP-binding enzyme C-terminal" evidence="5">
    <location>
        <begin position="490"/>
        <end position="577"/>
    </location>
</feature>
<dbReference type="SUPFAM" id="SSF50998">
    <property type="entry name" value="Quinoprotein alcohol dehydrogenase-like"/>
    <property type="match status" value="1"/>
</dbReference>
<dbReference type="InterPro" id="IPR011047">
    <property type="entry name" value="Quinoprotein_ADH-like_sf"/>
</dbReference>
<protein>
    <recommendedName>
        <fullName evidence="1">4-coumarate--CoA ligase</fullName>
        <ecNumber evidence="1">6.2.1.12</ecNumber>
    </recommendedName>
</protein>
<dbReference type="EMBL" id="JANAVB010033017">
    <property type="protein sequence ID" value="KAJ6809378.1"/>
    <property type="molecule type" value="Genomic_DNA"/>
</dbReference>
<evidence type="ECO:0000259" key="5">
    <source>
        <dbReference type="Pfam" id="PF13193"/>
    </source>
</evidence>
<dbReference type="Pfam" id="PF00501">
    <property type="entry name" value="AMP-binding"/>
    <property type="match status" value="1"/>
</dbReference>
<dbReference type="InterPro" id="IPR042099">
    <property type="entry name" value="ANL_N_sf"/>
</dbReference>
<dbReference type="InterPro" id="IPR052091">
    <property type="entry name" value="Beta-ala_Activ/Resist"/>
</dbReference>
<dbReference type="Gene3D" id="2.130.10.10">
    <property type="entry name" value="YVTN repeat-like/Quinoprotein amine dehydrogenase"/>
    <property type="match status" value="2"/>
</dbReference>
<dbReference type="InterPro" id="IPR006162">
    <property type="entry name" value="Ppantetheine_attach_site"/>
</dbReference>
<dbReference type="AlphaFoldDB" id="A0AAX6EZN4"/>
<feature type="compositionally biased region" description="Polar residues" evidence="3">
    <location>
        <begin position="93"/>
        <end position="102"/>
    </location>
</feature>
<name>A0AAX6EZN4_IRIPA</name>
<comment type="caution">
    <text evidence="7">The sequence shown here is derived from an EMBL/GenBank/DDBJ whole genome shotgun (WGS) entry which is preliminary data.</text>
</comment>
<dbReference type="InterPro" id="IPR020845">
    <property type="entry name" value="AMP-binding_CS"/>
</dbReference>
<evidence type="ECO:0000259" key="4">
    <source>
        <dbReference type="Pfam" id="PF00501"/>
    </source>
</evidence>
<dbReference type="InterPro" id="IPR002372">
    <property type="entry name" value="PQQ_rpt_dom"/>
</dbReference>
<dbReference type="PANTHER" id="PTHR44394:SF1">
    <property type="entry name" value="BETA-ALANINE-ACTIVATING ENZYME"/>
    <property type="match status" value="1"/>
</dbReference>
<organism evidence="7 8">
    <name type="scientific">Iris pallida</name>
    <name type="common">Sweet iris</name>
    <dbReference type="NCBI Taxonomy" id="29817"/>
    <lineage>
        <taxon>Eukaryota</taxon>
        <taxon>Viridiplantae</taxon>
        <taxon>Streptophyta</taxon>
        <taxon>Embryophyta</taxon>
        <taxon>Tracheophyta</taxon>
        <taxon>Spermatophyta</taxon>
        <taxon>Magnoliopsida</taxon>
        <taxon>Liliopsida</taxon>
        <taxon>Asparagales</taxon>
        <taxon>Iridaceae</taxon>
        <taxon>Iridoideae</taxon>
        <taxon>Irideae</taxon>
        <taxon>Iris</taxon>
    </lineage>
</organism>
<feature type="region of interest" description="Disordered" evidence="3">
    <location>
        <begin position="83"/>
        <end position="102"/>
    </location>
</feature>
<dbReference type="InterPro" id="IPR025110">
    <property type="entry name" value="AMP-bd_C"/>
</dbReference>
<dbReference type="SUPFAM" id="SSF56801">
    <property type="entry name" value="Acetyl-CoA synthetase-like"/>
    <property type="match status" value="1"/>
</dbReference>
<dbReference type="EC" id="6.2.1.12" evidence="1"/>
<feature type="domain" description="AMP-dependent synthetase/ligase" evidence="4">
    <location>
        <begin position="113"/>
        <end position="437"/>
    </location>
</feature>
<dbReference type="Pfam" id="PF13570">
    <property type="entry name" value="Beta-prop_ACSF4"/>
    <property type="match status" value="1"/>
</dbReference>
<dbReference type="PANTHER" id="PTHR44394">
    <property type="entry name" value="BETA-ALANINE-ACTIVATING ENZYME"/>
    <property type="match status" value="1"/>
</dbReference>
<dbReference type="GO" id="GO:0043041">
    <property type="term" value="P:amino acid activation for nonribosomal peptide biosynthetic process"/>
    <property type="evidence" value="ECO:0007669"/>
    <property type="project" value="TreeGrafter"/>
</dbReference>
<dbReference type="Pfam" id="PF13193">
    <property type="entry name" value="AMP-binding_C"/>
    <property type="match status" value="1"/>
</dbReference>
<dbReference type="FunFam" id="3.40.50.12780:FF:000049">
    <property type="entry name" value="Putative acyl-activating enzyme 19"/>
    <property type="match status" value="1"/>
</dbReference>
<accession>A0AAX6EZN4</accession>
<dbReference type="SMART" id="SM00564">
    <property type="entry name" value="PQQ"/>
    <property type="match status" value="4"/>
</dbReference>
<reference evidence="7" key="2">
    <citation type="submission" date="2023-04" db="EMBL/GenBank/DDBJ databases">
        <authorList>
            <person name="Bruccoleri R.E."/>
            <person name="Oakeley E.J."/>
            <person name="Faust A.-M."/>
            <person name="Dessus-Babus S."/>
            <person name="Altorfer M."/>
            <person name="Burckhardt D."/>
            <person name="Oertli M."/>
            <person name="Naumann U."/>
            <person name="Petersen F."/>
            <person name="Wong J."/>
        </authorList>
    </citation>
    <scope>NUCLEOTIDE SEQUENCE</scope>
    <source>
        <strain evidence="7">GSM-AAB239-AS_SAM_17_03QT</strain>
        <tissue evidence="7">Leaf</tissue>
    </source>
</reference>
<proteinExistence type="predicted"/>
<dbReference type="Gene3D" id="3.40.50.12780">
    <property type="entry name" value="N-terminal domain of ligase-like"/>
    <property type="match status" value="1"/>
</dbReference>
<evidence type="ECO:0000256" key="2">
    <source>
        <dbReference type="ARBA" id="ARBA00034252"/>
    </source>
</evidence>
<dbReference type="InterPro" id="IPR015943">
    <property type="entry name" value="WD40/YVTN_repeat-like_dom_sf"/>
</dbReference>
<dbReference type="GO" id="GO:0106290">
    <property type="term" value="F:trans-cinnamate-CoA ligase activity"/>
    <property type="evidence" value="ECO:0007669"/>
    <property type="project" value="UniProtKB-ARBA"/>
</dbReference>
<evidence type="ECO:0000259" key="6">
    <source>
        <dbReference type="Pfam" id="PF13570"/>
    </source>
</evidence>
<evidence type="ECO:0000256" key="1">
    <source>
        <dbReference type="ARBA" id="ARBA00012959"/>
    </source>
</evidence>